<dbReference type="PANTHER" id="PTHR47506">
    <property type="entry name" value="TRANSCRIPTIONAL REGULATORY PROTEIN"/>
    <property type="match status" value="1"/>
</dbReference>
<dbReference type="InterPro" id="IPR009057">
    <property type="entry name" value="Homeodomain-like_sf"/>
</dbReference>
<name>A0A6A7NBV1_9BURK</name>
<dbReference type="Pfam" id="PF00440">
    <property type="entry name" value="TetR_N"/>
    <property type="match status" value="1"/>
</dbReference>
<organism evidence="6 7">
    <name type="scientific">Rugamonas aquatica</name>
    <dbReference type="NCBI Taxonomy" id="2743357"/>
    <lineage>
        <taxon>Bacteria</taxon>
        <taxon>Pseudomonadati</taxon>
        <taxon>Pseudomonadota</taxon>
        <taxon>Betaproteobacteria</taxon>
        <taxon>Burkholderiales</taxon>
        <taxon>Oxalobacteraceae</taxon>
        <taxon>Telluria group</taxon>
        <taxon>Rugamonas</taxon>
    </lineage>
</organism>
<dbReference type="EMBL" id="WHUG01000021">
    <property type="protein sequence ID" value="MQA42488.1"/>
    <property type="molecule type" value="Genomic_DNA"/>
</dbReference>
<dbReference type="Pfam" id="PF16925">
    <property type="entry name" value="TetR_C_13"/>
    <property type="match status" value="1"/>
</dbReference>
<evidence type="ECO:0000313" key="6">
    <source>
        <dbReference type="EMBL" id="MQA42488.1"/>
    </source>
</evidence>
<dbReference type="InterPro" id="IPR001647">
    <property type="entry name" value="HTH_TetR"/>
</dbReference>
<evidence type="ECO:0000313" key="7">
    <source>
        <dbReference type="Proteomes" id="UP000440498"/>
    </source>
</evidence>
<gene>
    <name evidence="6" type="ORF">GEV02_30585</name>
</gene>
<evidence type="ECO:0000256" key="1">
    <source>
        <dbReference type="ARBA" id="ARBA00023015"/>
    </source>
</evidence>
<evidence type="ECO:0000256" key="3">
    <source>
        <dbReference type="ARBA" id="ARBA00023163"/>
    </source>
</evidence>
<evidence type="ECO:0000256" key="4">
    <source>
        <dbReference type="PROSITE-ProRule" id="PRU00335"/>
    </source>
</evidence>
<dbReference type="PRINTS" id="PR00455">
    <property type="entry name" value="HTHTETR"/>
</dbReference>
<dbReference type="PROSITE" id="PS50977">
    <property type="entry name" value="HTH_TETR_2"/>
    <property type="match status" value="1"/>
</dbReference>
<accession>A0A6A7NBV1</accession>
<feature type="domain" description="HTH tetR-type" evidence="5">
    <location>
        <begin position="4"/>
        <end position="64"/>
    </location>
</feature>
<dbReference type="InterPro" id="IPR036271">
    <property type="entry name" value="Tet_transcr_reg_TetR-rel_C_sf"/>
</dbReference>
<protein>
    <submittedName>
        <fullName evidence="6">TetR family transcriptional regulator</fullName>
    </submittedName>
</protein>
<dbReference type="Gene3D" id="1.10.357.10">
    <property type="entry name" value="Tetracycline Repressor, domain 2"/>
    <property type="match status" value="1"/>
</dbReference>
<evidence type="ECO:0000256" key="2">
    <source>
        <dbReference type="ARBA" id="ARBA00023125"/>
    </source>
</evidence>
<keyword evidence="1" id="KW-0805">Transcription regulation</keyword>
<dbReference type="AlphaFoldDB" id="A0A6A7NBV1"/>
<dbReference type="RefSeq" id="WP_152841583.1">
    <property type="nucleotide sequence ID" value="NZ_WHUG01000021.1"/>
</dbReference>
<dbReference type="PANTHER" id="PTHR47506:SF6">
    <property type="entry name" value="HTH-TYPE TRANSCRIPTIONAL REPRESSOR NEMR"/>
    <property type="match status" value="1"/>
</dbReference>
<evidence type="ECO:0000259" key="5">
    <source>
        <dbReference type="PROSITE" id="PS50977"/>
    </source>
</evidence>
<feature type="DNA-binding region" description="H-T-H motif" evidence="4">
    <location>
        <begin position="27"/>
        <end position="46"/>
    </location>
</feature>
<dbReference type="SUPFAM" id="SSF48498">
    <property type="entry name" value="Tetracyclin repressor-like, C-terminal domain"/>
    <property type="match status" value="1"/>
</dbReference>
<keyword evidence="3" id="KW-0804">Transcription</keyword>
<sequence>MAKPNVKQQLVTAGLNLLHSKGFNATSVQDITDAAGVPKGSFYNHFASKETLGLEVLERYAEAAATYCDVLDDTSLAPKARMRQYFDLLIGANTATDYNCGCMLGNFSSELSSQIPGMRDVLRRCFDTWAACLAVVIAEAQRDGSVRAPQPALELAHFIIDAWQGAVLHAKASQSRAPLDRYADMVLNQILL</sequence>
<dbReference type="SUPFAM" id="SSF46689">
    <property type="entry name" value="Homeodomain-like"/>
    <property type="match status" value="1"/>
</dbReference>
<reference evidence="6 7" key="1">
    <citation type="submission" date="2019-10" db="EMBL/GenBank/DDBJ databases">
        <title>Two novel species isolated from a subtropical stream in China.</title>
        <authorList>
            <person name="Lu H."/>
        </authorList>
    </citation>
    <scope>NUCLEOTIDE SEQUENCE [LARGE SCALE GENOMIC DNA]</scope>
    <source>
        <strain evidence="6 7">FT29W</strain>
    </source>
</reference>
<keyword evidence="2 4" id="KW-0238">DNA-binding</keyword>
<keyword evidence="7" id="KW-1185">Reference proteome</keyword>
<dbReference type="Proteomes" id="UP000440498">
    <property type="component" value="Unassembled WGS sequence"/>
</dbReference>
<dbReference type="GO" id="GO:0003677">
    <property type="term" value="F:DNA binding"/>
    <property type="evidence" value="ECO:0007669"/>
    <property type="project" value="UniProtKB-UniRule"/>
</dbReference>
<proteinExistence type="predicted"/>
<comment type="caution">
    <text evidence="6">The sequence shown here is derived from an EMBL/GenBank/DDBJ whole genome shotgun (WGS) entry which is preliminary data.</text>
</comment>
<dbReference type="InterPro" id="IPR011075">
    <property type="entry name" value="TetR_C"/>
</dbReference>